<evidence type="ECO:0000256" key="10">
    <source>
        <dbReference type="HAMAP-Rule" id="MF_02019"/>
    </source>
</evidence>
<dbReference type="GO" id="GO:0008360">
    <property type="term" value="P:regulation of cell shape"/>
    <property type="evidence" value="ECO:0007669"/>
    <property type="project" value="UniProtKB-KW"/>
</dbReference>
<keyword evidence="5 10" id="KW-0067">ATP-binding</keyword>
<reference evidence="16" key="2">
    <citation type="submission" date="2017-12" db="EMBL/GenBank/DDBJ databases">
        <authorList>
            <person name="Hurst M.R.H."/>
        </authorList>
    </citation>
    <scope>NUCLEOTIDE SEQUENCE [LARGE SCALE GENOMIC DNA]</scope>
    <source>
        <strain evidence="16">FI11154</strain>
    </source>
</reference>
<comment type="catalytic activity">
    <reaction evidence="10 11">
        <text>D-alanyl-D-alanine + UDP-N-acetyl-alpha-D-muramoyl-L-alanyl-gamma-D-glutamyl-meso-2,6-diaminopimelate + ATP = UDP-N-acetyl-alpha-D-muramoyl-L-alanyl-gamma-D-glutamyl-meso-2,6-diaminopimeloyl-D-alanyl-D-alanine + ADP + phosphate + H(+)</text>
        <dbReference type="Rhea" id="RHEA:28374"/>
        <dbReference type="ChEBI" id="CHEBI:15378"/>
        <dbReference type="ChEBI" id="CHEBI:30616"/>
        <dbReference type="ChEBI" id="CHEBI:43474"/>
        <dbReference type="ChEBI" id="CHEBI:57822"/>
        <dbReference type="ChEBI" id="CHEBI:61386"/>
        <dbReference type="ChEBI" id="CHEBI:83905"/>
        <dbReference type="ChEBI" id="CHEBI:456216"/>
        <dbReference type="EC" id="6.3.2.10"/>
    </reaction>
</comment>
<keyword evidence="2 10" id="KW-0436">Ligase</keyword>
<dbReference type="PANTHER" id="PTHR43024">
    <property type="entry name" value="UDP-N-ACETYLMURAMOYL-TRIPEPTIDE--D-ALANYL-D-ALANINE LIGASE"/>
    <property type="match status" value="1"/>
</dbReference>
<dbReference type="Pfam" id="PF01225">
    <property type="entry name" value="Mur_ligase"/>
    <property type="match status" value="1"/>
</dbReference>
<dbReference type="HAMAP" id="MF_02019">
    <property type="entry name" value="MurF"/>
    <property type="match status" value="1"/>
</dbReference>
<dbReference type="Gene3D" id="3.40.1390.10">
    <property type="entry name" value="MurE/MurF, N-terminal domain"/>
    <property type="match status" value="1"/>
</dbReference>
<dbReference type="UniPathway" id="UPA00219"/>
<gene>
    <name evidence="10" type="primary">murF</name>
    <name evidence="15" type="ORF">HKX02_13520</name>
    <name evidence="16" type="ORF">OHAE_1726</name>
</gene>
<dbReference type="Proteomes" id="UP000246073">
    <property type="component" value="Unassembled WGS sequence"/>
</dbReference>
<dbReference type="InterPro" id="IPR036565">
    <property type="entry name" value="Mur-like_cat_sf"/>
</dbReference>
<feature type="domain" description="Mur ligase N-terminal catalytic" evidence="12">
    <location>
        <begin position="27"/>
        <end position="98"/>
    </location>
</feature>
<evidence type="ECO:0000256" key="5">
    <source>
        <dbReference type="ARBA" id="ARBA00022840"/>
    </source>
</evidence>
<dbReference type="EMBL" id="OOFM01000005">
    <property type="protein sequence ID" value="SPL65859.1"/>
    <property type="molecule type" value="Genomic_DNA"/>
</dbReference>
<dbReference type="GO" id="GO:0051301">
    <property type="term" value="P:cell division"/>
    <property type="evidence" value="ECO:0007669"/>
    <property type="project" value="UniProtKB-KW"/>
</dbReference>
<dbReference type="EMBL" id="JABFCY010000008">
    <property type="protein sequence ID" value="NNU61259.1"/>
    <property type="molecule type" value="Genomic_DNA"/>
</dbReference>
<dbReference type="SUPFAM" id="SSF63418">
    <property type="entry name" value="MurE/MurF N-terminal domain"/>
    <property type="match status" value="1"/>
</dbReference>
<dbReference type="Pfam" id="PF08245">
    <property type="entry name" value="Mur_ligase_M"/>
    <property type="match status" value="1"/>
</dbReference>
<evidence type="ECO:0000313" key="15">
    <source>
        <dbReference type="EMBL" id="NNU61259.1"/>
    </source>
</evidence>
<reference evidence="15 18" key="3">
    <citation type="submission" date="2020-05" db="EMBL/GenBank/DDBJ databases">
        <title>Draft Genome Sequence of Ochrobactrum soli Isolated from Stable Fly Gut.</title>
        <authorList>
            <person name="Pileggi M.T."/>
            <person name="Vazhakkala L.J."/>
            <person name="Wong C.N."/>
        </authorList>
    </citation>
    <scope>NUCLEOTIDE SEQUENCE [LARGE SCALE GENOMIC DNA]</scope>
    <source>
        <strain evidence="15 18">MTP-C0764</strain>
    </source>
</reference>
<keyword evidence="6 10" id="KW-0133">Cell shape</keyword>
<comment type="function">
    <text evidence="10 11">Involved in cell wall formation. Catalyzes the final step in the synthesis of UDP-N-acetylmuramoyl-pentapeptide, the precursor of murein.</text>
</comment>
<feature type="domain" description="Mur ligase central" evidence="14">
    <location>
        <begin position="113"/>
        <end position="302"/>
    </location>
</feature>
<keyword evidence="1 10" id="KW-0963">Cytoplasm</keyword>
<evidence type="ECO:0000256" key="7">
    <source>
        <dbReference type="ARBA" id="ARBA00022984"/>
    </source>
</evidence>
<dbReference type="EC" id="6.3.2.10" evidence="10 11"/>
<dbReference type="RefSeq" id="WP_109369415.1">
    <property type="nucleotide sequence ID" value="NZ_JABFCY010000008.1"/>
</dbReference>
<comment type="subcellular location">
    <subcellularLocation>
        <location evidence="10 11">Cytoplasm</location>
    </subcellularLocation>
</comment>
<dbReference type="SUPFAM" id="SSF53244">
    <property type="entry name" value="MurD-like peptide ligases, peptide-binding domain"/>
    <property type="match status" value="1"/>
</dbReference>
<evidence type="ECO:0000256" key="11">
    <source>
        <dbReference type="RuleBase" id="RU004136"/>
    </source>
</evidence>
<evidence type="ECO:0000256" key="2">
    <source>
        <dbReference type="ARBA" id="ARBA00022598"/>
    </source>
</evidence>
<evidence type="ECO:0000313" key="17">
    <source>
        <dbReference type="Proteomes" id="UP000246073"/>
    </source>
</evidence>
<dbReference type="AlphaFoldDB" id="A0A2P9HP77"/>
<keyword evidence="4 10" id="KW-0547">Nucleotide-binding</keyword>
<proteinExistence type="inferred from homology"/>
<name>A0A2P9HP77_9HYPH</name>
<dbReference type="Pfam" id="PF02875">
    <property type="entry name" value="Mur_ligase_C"/>
    <property type="match status" value="1"/>
</dbReference>
<dbReference type="GO" id="GO:0071555">
    <property type="term" value="P:cell wall organization"/>
    <property type="evidence" value="ECO:0007669"/>
    <property type="project" value="UniProtKB-KW"/>
</dbReference>
<evidence type="ECO:0000259" key="13">
    <source>
        <dbReference type="Pfam" id="PF02875"/>
    </source>
</evidence>
<dbReference type="GO" id="GO:0009252">
    <property type="term" value="P:peptidoglycan biosynthetic process"/>
    <property type="evidence" value="ECO:0007669"/>
    <property type="project" value="UniProtKB-UniRule"/>
</dbReference>
<evidence type="ECO:0000313" key="16">
    <source>
        <dbReference type="EMBL" id="SPL65859.1"/>
    </source>
</evidence>
<evidence type="ECO:0000256" key="8">
    <source>
        <dbReference type="ARBA" id="ARBA00023306"/>
    </source>
</evidence>
<evidence type="ECO:0000256" key="1">
    <source>
        <dbReference type="ARBA" id="ARBA00022490"/>
    </source>
</evidence>
<dbReference type="InterPro" id="IPR000713">
    <property type="entry name" value="Mur_ligase_N"/>
</dbReference>
<dbReference type="PANTHER" id="PTHR43024:SF1">
    <property type="entry name" value="UDP-N-ACETYLMURAMOYL-TRIPEPTIDE--D-ALANYL-D-ALANINE LIGASE"/>
    <property type="match status" value="1"/>
</dbReference>
<keyword evidence="18" id="KW-1185">Reference proteome</keyword>
<dbReference type="Proteomes" id="UP000574931">
    <property type="component" value="Unassembled WGS sequence"/>
</dbReference>
<comment type="similarity">
    <text evidence="10">Belongs to the MurCDEF family. MurF subfamily.</text>
</comment>
<evidence type="ECO:0000259" key="12">
    <source>
        <dbReference type="Pfam" id="PF01225"/>
    </source>
</evidence>
<evidence type="ECO:0000256" key="3">
    <source>
        <dbReference type="ARBA" id="ARBA00022618"/>
    </source>
</evidence>
<dbReference type="NCBIfam" id="TIGR01143">
    <property type="entry name" value="murF"/>
    <property type="match status" value="1"/>
</dbReference>
<dbReference type="GO" id="GO:0005737">
    <property type="term" value="C:cytoplasm"/>
    <property type="evidence" value="ECO:0007669"/>
    <property type="project" value="UniProtKB-SubCell"/>
</dbReference>
<dbReference type="NCBIfam" id="NF010693">
    <property type="entry name" value="PRK14093.1"/>
    <property type="match status" value="1"/>
</dbReference>
<dbReference type="InterPro" id="IPR051046">
    <property type="entry name" value="MurCDEF_CellWall_CoF430Synth"/>
</dbReference>
<dbReference type="InterPro" id="IPR005863">
    <property type="entry name" value="UDP-N-AcMur_synth"/>
</dbReference>
<keyword evidence="8 10" id="KW-0131">Cell cycle</keyword>
<dbReference type="InterPro" id="IPR035911">
    <property type="entry name" value="MurE/MurF_N"/>
</dbReference>
<protein>
    <recommendedName>
        <fullName evidence="10 11">UDP-N-acetylmuramoyl-tripeptide--D-alanyl-D-alanine ligase</fullName>
        <ecNumber evidence="10 11">6.3.2.10</ecNumber>
    </recommendedName>
    <alternativeName>
        <fullName evidence="10">D-alanyl-D-alanine-adding enzyme</fullName>
    </alternativeName>
</protein>
<evidence type="ECO:0000256" key="4">
    <source>
        <dbReference type="ARBA" id="ARBA00022741"/>
    </source>
</evidence>
<dbReference type="GO" id="GO:0047480">
    <property type="term" value="F:UDP-N-acetylmuramoyl-tripeptide-D-alanyl-D-alanine ligase activity"/>
    <property type="evidence" value="ECO:0007669"/>
    <property type="project" value="UniProtKB-UniRule"/>
</dbReference>
<evidence type="ECO:0000259" key="14">
    <source>
        <dbReference type="Pfam" id="PF08245"/>
    </source>
</evidence>
<dbReference type="InterPro" id="IPR013221">
    <property type="entry name" value="Mur_ligase_cen"/>
</dbReference>
<dbReference type="InterPro" id="IPR036615">
    <property type="entry name" value="Mur_ligase_C_dom_sf"/>
</dbReference>
<reference evidence="17" key="1">
    <citation type="submission" date="2017-12" db="EMBL/GenBank/DDBJ databases">
        <authorList>
            <person name="Diaz M."/>
        </authorList>
    </citation>
    <scope>NUCLEOTIDE SEQUENCE [LARGE SCALE GENOMIC DNA]</scope>
    <source>
        <strain evidence="17">FI11154</strain>
    </source>
</reference>
<keyword evidence="3 10" id="KW-0132">Cell division</keyword>
<feature type="binding site" evidence="10">
    <location>
        <begin position="115"/>
        <end position="121"/>
    </location>
    <ligand>
        <name>ATP</name>
        <dbReference type="ChEBI" id="CHEBI:30616"/>
    </ligand>
</feature>
<comment type="pathway">
    <text evidence="10 11">Cell wall biogenesis; peptidoglycan biosynthesis.</text>
</comment>
<evidence type="ECO:0000256" key="9">
    <source>
        <dbReference type="ARBA" id="ARBA00023316"/>
    </source>
</evidence>
<sequence length="477" mass="51052">MKDWLWSSADMVEAMGGRPFGKLPKGITGISIDSRTLKPGEAFFAIKGDLFDGHDFATAAMAAGAGLLVVAEHRLPAFGNLKVPMIVVEDVLEALTKLGIASRARSKAQIIAVTGSVGKTTTKEALRHVLSGVGKVHASVASFNNHWGVPLTLARMPADTDYGVFEIGMNHHDEIRPLVKMVRPHVALITLIAPAHLGHFANLEEIAVAKAEIFEGIVPGGYALLNRDDKRFKQLEELAEKAGVEHISTFGENARADYRLREVKLHPTCSCMTVKIGNHEAVVKVSIPGRHIVQNMLAVLGACDLVGADLAKVTMAMATLSAEGGRGAQHVLQHPDGGTFTLIDESYNANPTSMRAALALLQSSKPEGPKGRRIAVLGDMLELGRQSGKLHADLARPIVDAEVSSLFIGGPEMSVLKNALPVEIHTEYRQSTDELLPLVIKAVRPGDVVMVKSSKGIGFSKIVKAFTAQFPPVEPAE</sequence>
<evidence type="ECO:0000313" key="18">
    <source>
        <dbReference type="Proteomes" id="UP000574931"/>
    </source>
</evidence>
<keyword evidence="7 10" id="KW-0573">Peptidoglycan synthesis</keyword>
<dbReference type="Gene3D" id="3.90.190.20">
    <property type="entry name" value="Mur ligase, C-terminal domain"/>
    <property type="match status" value="1"/>
</dbReference>
<evidence type="ECO:0000256" key="6">
    <source>
        <dbReference type="ARBA" id="ARBA00022960"/>
    </source>
</evidence>
<dbReference type="InterPro" id="IPR004101">
    <property type="entry name" value="Mur_ligase_C"/>
</dbReference>
<organism evidence="16 17">
    <name type="scientific">Ochrobactrum soli</name>
    <dbReference type="NCBI Taxonomy" id="2448455"/>
    <lineage>
        <taxon>Bacteria</taxon>
        <taxon>Pseudomonadati</taxon>
        <taxon>Pseudomonadota</taxon>
        <taxon>Alphaproteobacteria</taxon>
        <taxon>Hyphomicrobiales</taxon>
        <taxon>Brucellaceae</taxon>
        <taxon>Brucella/Ochrobactrum group</taxon>
        <taxon>Ochrobactrum</taxon>
    </lineage>
</organism>
<dbReference type="GO" id="GO:0005524">
    <property type="term" value="F:ATP binding"/>
    <property type="evidence" value="ECO:0007669"/>
    <property type="project" value="UniProtKB-UniRule"/>
</dbReference>
<accession>A0A2P9HP77</accession>
<feature type="domain" description="Mur ligase C-terminal" evidence="13">
    <location>
        <begin position="340"/>
        <end position="454"/>
    </location>
</feature>
<dbReference type="Gene3D" id="3.40.1190.10">
    <property type="entry name" value="Mur-like, catalytic domain"/>
    <property type="match status" value="1"/>
</dbReference>
<keyword evidence="9 10" id="KW-0961">Cell wall biogenesis/degradation</keyword>
<dbReference type="SUPFAM" id="SSF53623">
    <property type="entry name" value="MurD-like peptide ligases, catalytic domain"/>
    <property type="match status" value="1"/>
</dbReference>